<dbReference type="AlphaFoldDB" id="A0A183FWY1"/>
<dbReference type="PANTHER" id="PTHR10966">
    <property type="entry name" value="TRANSCRIPTION INITIATION FACTOR IIA SUBUNIT 2"/>
    <property type="match status" value="1"/>
</dbReference>
<protein>
    <submittedName>
        <fullName evidence="4">TFIIA_gamma_N domain-containing protein</fullName>
    </submittedName>
</protein>
<evidence type="ECO:0000313" key="4">
    <source>
        <dbReference type="WBParaSite" id="HPBE_0001300201-mRNA-1"/>
    </source>
</evidence>
<feature type="domain" description="Transcription initiation factor IIA gamma subunit N-terminal" evidence="1">
    <location>
        <begin position="45"/>
        <end position="91"/>
    </location>
</feature>
<dbReference type="GO" id="GO:0005672">
    <property type="term" value="C:transcription factor TFIIA complex"/>
    <property type="evidence" value="ECO:0007669"/>
    <property type="project" value="InterPro"/>
</dbReference>
<evidence type="ECO:0000313" key="3">
    <source>
        <dbReference type="Proteomes" id="UP000050761"/>
    </source>
</evidence>
<dbReference type="InterPro" id="IPR003194">
    <property type="entry name" value="TFIIA_gsu"/>
</dbReference>
<keyword evidence="3" id="KW-1185">Reference proteome</keyword>
<dbReference type="Gene3D" id="1.10.287.190">
    <property type="entry name" value="Transcription factor IIA gamma subunit, alpha-helical domain"/>
    <property type="match status" value="1"/>
</dbReference>
<accession>A0A183FWY1</accession>
<dbReference type="WBParaSite" id="HPBE_0001300201-mRNA-1">
    <property type="protein sequence ID" value="HPBE_0001300201-mRNA-1"/>
    <property type="gene ID" value="HPBE_0001300201"/>
</dbReference>
<reference evidence="2 3" key="1">
    <citation type="submission" date="2018-11" db="EMBL/GenBank/DDBJ databases">
        <authorList>
            <consortium name="Pathogen Informatics"/>
        </authorList>
    </citation>
    <scope>NUCLEOTIDE SEQUENCE [LARGE SCALE GENOMIC DNA]</scope>
</reference>
<evidence type="ECO:0000259" key="1">
    <source>
        <dbReference type="Pfam" id="PF02268"/>
    </source>
</evidence>
<dbReference type="InterPro" id="IPR009083">
    <property type="entry name" value="TFIIA_a-hlx"/>
</dbReference>
<organism evidence="3 4">
    <name type="scientific">Heligmosomoides polygyrus</name>
    <name type="common">Parasitic roundworm</name>
    <dbReference type="NCBI Taxonomy" id="6339"/>
    <lineage>
        <taxon>Eukaryota</taxon>
        <taxon>Metazoa</taxon>
        <taxon>Ecdysozoa</taxon>
        <taxon>Nematoda</taxon>
        <taxon>Chromadorea</taxon>
        <taxon>Rhabditida</taxon>
        <taxon>Rhabditina</taxon>
        <taxon>Rhabditomorpha</taxon>
        <taxon>Strongyloidea</taxon>
        <taxon>Heligmosomidae</taxon>
        <taxon>Heligmosomoides</taxon>
    </lineage>
</organism>
<name>A0A183FWY1_HELPZ</name>
<proteinExistence type="predicted"/>
<dbReference type="InterPro" id="IPR015872">
    <property type="entry name" value="TFIIA_gsu_N"/>
</dbReference>
<dbReference type="GO" id="GO:0006367">
    <property type="term" value="P:transcription initiation at RNA polymerase II promoter"/>
    <property type="evidence" value="ECO:0007669"/>
    <property type="project" value="InterPro"/>
</dbReference>
<reference evidence="4" key="2">
    <citation type="submission" date="2019-09" db="UniProtKB">
        <authorList>
            <consortium name="WormBaseParasite"/>
        </authorList>
    </citation>
    <scope>IDENTIFICATION</scope>
</reference>
<sequence length="111" mass="12572">MDIILGFIQIIDQECSLLWYEATSGLFRLKQDTSSGFFPYSQTMSYMMYRETTLGKALTDTLNEFVEDNLISRSLAAKMLAIFDKNINKALAYKVKNKVGGLLQIRSVGNL</sequence>
<evidence type="ECO:0000313" key="2">
    <source>
        <dbReference type="EMBL" id="VDO94509.1"/>
    </source>
</evidence>
<dbReference type="Pfam" id="PF02268">
    <property type="entry name" value="TFIIA_gamma_N"/>
    <property type="match status" value="1"/>
</dbReference>
<dbReference type="SUPFAM" id="SSF47396">
    <property type="entry name" value="Transcription factor IIA (TFIIA), alpha-helical domain"/>
    <property type="match status" value="1"/>
</dbReference>
<gene>
    <name evidence="2" type="ORF">HPBE_LOCUS13003</name>
</gene>
<dbReference type="Proteomes" id="UP000050761">
    <property type="component" value="Unassembled WGS sequence"/>
</dbReference>
<dbReference type="EMBL" id="UZAH01027730">
    <property type="protein sequence ID" value="VDO94509.1"/>
    <property type="molecule type" value="Genomic_DNA"/>
</dbReference>
<accession>A0A3P7ZV40</accession>
<dbReference type="OrthoDB" id="586585at2759"/>